<sequence>MTSNFSGGLEGIVGSSPNHWMYGQKRTYLNNDTTATTETLGKGFSTFYTSEFPRITHGDSIRKHYPLQEPTSEFEYKPQIRVLSEPQPEYKSVRKKMIDGPTTEEIKVKRKAMFPGRF</sequence>
<keyword evidence="2" id="KW-1185">Reference proteome</keyword>
<dbReference type="EMBL" id="GG738884">
    <property type="protein sequence ID" value="EFC41733.1"/>
    <property type="molecule type" value="Genomic_DNA"/>
</dbReference>
<dbReference type="AlphaFoldDB" id="D2VNH3"/>
<organism evidence="2">
    <name type="scientific">Naegleria gruberi</name>
    <name type="common">Amoeba</name>
    <dbReference type="NCBI Taxonomy" id="5762"/>
    <lineage>
        <taxon>Eukaryota</taxon>
        <taxon>Discoba</taxon>
        <taxon>Heterolobosea</taxon>
        <taxon>Tetramitia</taxon>
        <taxon>Eutetramitia</taxon>
        <taxon>Vahlkampfiidae</taxon>
        <taxon>Naegleria</taxon>
    </lineage>
</organism>
<reference evidence="1 2" key="1">
    <citation type="journal article" date="2010" name="Cell">
        <title>The genome of Naegleria gruberi illuminates early eukaryotic versatility.</title>
        <authorList>
            <person name="Fritz-Laylin L.K."/>
            <person name="Prochnik S.E."/>
            <person name="Ginger M.L."/>
            <person name="Dacks J.B."/>
            <person name="Carpenter M.L."/>
            <person name="Field M.C."/>
            <person name="Kuo A."/>
            <person name="Paredez A."/>
            <person name="Chapman J."/>
            <person name="Pham J."/>
            <person name="Shu S."/>
            <person name="Neupane R."/>
            <person name="Cipriano M."/>
            <person name="Mancuso J."/>
            <person name="Tu H."/>
            <person name="Salamov A."/>
            <person name="Lindquist E."/>
            <person name="Shapiro H."/>
            <person name="Lucas S."/>
            <person name="Grigoriev I.V."/>
            <person name="Cande W.Z."/>
            <person name="Fulton C."/>
            <person name="Rokhsar D.S."/>
            <person name="Dawson S.C."/>
        </authorList>
    </citation>
    <scope>NUCLEOTIDE SEQUENCE [LARGE SCALE GENOMIC DNA]</scope>
    <source>
        <strain evidence="1 2">NEG-M</strain>
    </source>
</reference>
<dbReference type="OrthoDB" id="10291213at2759"/>
<evidence type="ECO:0000313" key="1">
    <source>
        <dbReference type="EMBL" id="EFC41733.1"/>
    </source>
</evidence>
<name>D2VNH3_NAEGR</name>
<dbReference type="Proteomes" id="UP000006671">
    <property type="component" value="Unassembled WGS sequence"/>
</dbReference>
<evidence type="ECO:0000313" key="2">
    <source>
        <dbReference type="Proteomes" id="UP000006671"/>
    </source>
</evidence>
<dbReference type="GeneID" id="8851297"/>
<proteinExistence type="predicted"/>
<dbReference type="KEGG" id="ngr:NAEGRDRAFT_70498"/>
<accession>D2VNH3</accession>
<dbReference type="RefSeq" id="XP_002674477.1">
    <property type="nucleotide sequence ID" value="XM_002674431.1"/>
</dbReference>
<dbReference type="InParanoid" id="D2VNH3"/>
<protein>
    <submittedName>
        <fullName evidence="1">Predicted protein</fullName>
    </submittedName>
</protein>
<gene>
    <name evidence="1" type="ORF">NAEGRDRAFT_70498</name>
</gene>
<dbReference type="VEuPathDB" id="AmoebaDB:NAEGRDRAFT_70498"/>